<dbReference type="HOGENOM" id="CLU_1585622_0_0_7"/>
<dbReference type="RefSeq" id="WP_012856992.1">
    <property type="nucleotide sequence ID" value="NC_013512.1"/>
</dbReference>
<dbReference type="STRING" id="525898.Sdel_1212"/>
<gene>
    <name evidence="1" type="ordered locus">Sdel_1212</name>
</gene>
<keyword evidence="2" id="KW-1185">Reference proteome</keyword>
<dbReference type="EMBL" id="CP001816">
    <property type="protein sequence ID" value="ACZ12235.1"/>
    <property type="molecule type" value="Genomic_DNA"/>
</dbReference>
<dbReference type="AlphaFoldDB" id="D1B2B5"/>
<accession>D1B2B5</accession>
<evidence type="ECO:0000313" key="2">
    <source>
        <dbReference type="Proteomes" id="UP000002222"/>
    </source>
</evidence>
<name>D1B2B5_SULD5</name>
<organism evidence="1 2">
    <name type="scientific">Sulfurospirillum deleyianum (strain ATCC 51133 / DSM 6946 / 5175)</name>
    <dbReference type="NCBI Taxonomy" id="525898"/>
    <lineage>
        <taxon>Bacteria</taxon>
        <taxon>Pseudomonadati</taxon>
        <taxon>Campylobacterota</taxon>
        <taxon>Epsilonproteobacteria</taxon>
        <taxon>Campylobacterales</taxon>
        <taxon>Sulfurospirillaceae</taxon>
        <taxon>Sulfurospirillum</taxon>
    </lineage>
</organism>
<evidence type="ECO:0000313" key="1">
    <source>
        <dbReference type="EMBL" id="ACZ12235.1"/>
    </source>
</evidence>
<proteinExistence type="predicted"/>
<dbReference type="Proteomes" id="UP000002222">
    <property type="component" value="Chromosome"/>
</dbReference>
<sequence length="168" mass="19371">MRVWIWMVLCCGWVYAQTPQKNSLSFALTPEMYASLMAQSVQGSLPQTFKYETIELLVQKVYSKQNRVHLEATTKQYDALLKELKKHTVLPAKVKKECKEFSSLVMVSQGVEYILHINAKEKKPLEILYDKEACLEHFNPQEKLFIGGYNKKGVFLNANGDKKRLATH</sequence>
<protein>
    <submittedName>
        <fullName evidence="1">Uncharacterized protein</fullName>
    </submittedName>
</protein>
<reference evidence="2" key="1">
    <citation type="submission" date="2009-11" db="EMBL/GenBank/DDBJ databases">
        <title>The complete genome of Sulfurospirillum deleyianum DSM 6946.</title>
        <authorList>
            <consortium name="US DOE Joint Genome Institute (JGI-PGF)"/>
            <person name="Lucas S."/>
            <person name="Copeland A."/>
            <person name="Lapidus A."/>
            <person name="Glavina del Rio T."/>
            <person name="Dalin E."/>
            <person name="Tice H."/>
            <person name="Bruce D."/>
            <person name="Goodwin L."/>
            <person name="Pitluck S."/>
            <person name="Kyrpides N."/>
            <person name="Mavromatis K."/>
            <person name="Ivanova N."/>
            <person name="Ovchinnikova G."/>
            <person name="Munk A.C."/>
            <person name="Lu M."/>
            <person name="Brettin T."/>
            <person name="Detter J.C."/>
            <person name="Han C."/>
            <person name="Tapia R."/>
            <person name="Larimer F."/>
            <person name="Land M."/>
            <person name="Hauser L."/>
            <person name="Markowitz V."/>
            <person name="Cheng J.F."/>
            <person name="Hugenholtz P."/>
            <person name="Woyke T."/>
            <person name="Wu D."/>
            <person name="Aumann P."/>
            <person name="Schneider S."/>
            <person name="Lang E."/>
            <person name="Spring S."/>
            <person name="Klenk H.P."/>
            <person name="Eisen J.A."/>
        </authorList>
    </citation>
    <scope>NUCLEOTIDE SEQUENCE [LARGE SCALE GENOMIC DNA]</scope>
    <source>
        <strain evidence="2">ATCC 51133 / DSM 6946 / 5175</strain>
    </source>
</reference>
<dbReference type="KEGG" id="sdl:Sdel_1212"/>
<reference evidence="1 2" key="2">
    <citation type="journal article" date="2010" name="Stand. Genomic Sci.">
        <title>Complete genome sequence of Sulfurospirillum deleyianum type strain (5175).</title>
        <authorList>
            <person name="Sikorski J."/>
            <person name="Lapidus A."/>
            <person name="Copeland A."/>
            <person name="Glavina Del Rio T."/>
            <person name="Nolan M."/>
            <person name="Lucas S."/>
            <person name="Chen F."/>
            <person name="Tice H."/>
            <person name="Cheng J.F."/>
            <person name="Saunders E."/>
            <person name="Bruce D."/>
            <person name="Goodwin L."/>
            <person name="Pitluck S."/>
            <person name="Ovchinnikova G."/>
            <person name="Pati A."/>
            <person name="Ivanova N."/>
            <person name="Mavromatis K."/>
            <person name="Chen A."/>
            <person name="Palaniappan K."/>
            <person name="Chain P."/>
            <person name="Land M."/>
            <person name="Hauser L."/>
            <person name="Chang Y.J."/>
            <person name="Jeffries C.D."/>
            <person name="Brettin T."/>
            <person name="Detter J.C."/>
            <person name="Han C."/>
            <person name="Rohde M."/>
            <person name="Lang E."/>
            <person name="Spring S."/>
            <person name="Goker M."/>
            <person name="Bristow J."/>
            <person name="Eisen J.A."/>
            <person name="Markowitz V."/>
            <person name="Hugenholtz P."/>
            <person name="Kyrpides N.C."/>
            <person name="Klenk H.P."/>
        </authorList>
    </citation>
    <scope>NUCLEOTIDE SEQUENCE [LARGE SCALE GENOMIC DNA]</scope>
    <source>
        <strain evidence="2">ATCC 51133 / DSM 6946 / 5175</strain>
    </source>
</reference>